<evidence type="ECO:0000259" key="4">
    <source>
        <dbReference type="SMART" id="SM00796"/>
    </source>
</evidence>
<dbReference type="SUPFAM" id="SSF160467">
    <property type="entry name" value="PH0987 N-terminal domain-like"/>
    <property type="match status" value="1"/>
</dbReference>
<sequence length="253" mass="27316">MTSAPVSASGSWPVIRSLGLTGLLVSFADAFSEPANRAALAFRAALERDPWPGVEETAPSLVSVFLRIDPLAADHADLAARLSDLVSRQDWYEAPLPEGRRLFRVPTVYGTDLAPELSEAATAAGLSEAEAIRELSAARLRVMALGFAPGQPYLGELPENWNLPRRTELNPMVPAGAMIQAIRQCVLFSRPSPTGWRHIGQTAFENFRPDSDPAFPLNPGDEVQFVATDRAHVERMMGDADVLDGGAEVEVIS</sequence>
<keyword evidence="3" id="KW-0067">ATP-binding</keyword>
<dbReference type="RefSeq" id="WP_121896717.1">
    <property type="nucleotide sequence ID" value="NZ_RCNT01000001.1"/>
</dbReference>
<evidence type="ECO:0000256" key="1">
    <source>
        <dbReference type="ARBA" id="ARBA00022741"/>
    </source>
</evidence>
<organism evidence="5 6">
    <name type="scientific">Rhodophyticola porphyridii</name>
    <dbReference type="NCBI Taxonomy" id="1852017"/>
    <lineage>
        <taxon>Bacteria</taxon>
        <taxon>Pseudomonadati</taxon>
        <taxon>Pseudomonadota</taxon>
        <taxon>Alphaproteobacteria</taxon>
        <taxon>Rhodobacterales</taxon>
        <taxon>Roseobacteraceae</taxon>
        <taxon>Rhodophyticola</taxon>
    </lineage>
</organism>
<dbReference type="InterPro" id="IPR010016">
    <property type="entry name" value="PxpB"/>
</dbReference>
<name>A0A3L9YA20_9RHOB</name>
<dbReference type="InterPro" id="IPR029000">
    <property type="entry name" value="Cyclophilin-like_dom_sf"/>
</dbReference>
<dbReference type="AlphaFoldDB" id="A0A3L9YA20"/>
<keyword evidence="6" id="KW-1185">Reference proteome</keyword>
<gene>
    <name evidence="5" type="ORF">D9R08_04310</name>
</gene>
<dbReference type="Proteomes" id="UP000281343">
    <property type="component" value="Unassembled WGS sequence"/>
</dbReference>
<reference evidence="5 6" key="1">
    <citation type="submission" date="2018-10" db="EMBL/GenBank/DDBJ databases">
        <authorList>
            <person name="Jung H.S."/>
            <person name="Jeon C.O."/>
        </authorList>
    </citation>
    <scope>NUCLEOTIDE SEQUENCE [LARGE SCALE GENOMIC DNA]</scope>
    <source>
        <strain evidence="5 6">MA-7-27</strain>
    </source>
</reference>
<dbReference type="PANTHER" id="PTHR34698">
    <property type="entry name" value="5-OXOPROLINASE SUBUNIT B"/>
    <property type="match status" value="1"/>
</dbReference>
<accession>A0A3L9YA20</accession>
<dbReference type="GO" id="GO:0016787">
    <property type="term" value="F:hydrolase activity"/>
    <property type="evidence" value="ECO:0007669"/>
    <property type="project" value="UniProtKB-KW"/>
</dbReference>
<dbReference type="GO" id="GO:0016740">
    <property type="term" value="F:transferase activity"/>
    <property type="evidence" value="ECO:0007669"/>
    <property type="project" value="UniProtKB-KW"/>
</dbReference>
<keyword evidence="1" id="KW-0547">Nucleotide-binding</keyword>
<evidence type="ECO:0000313" key="5">
    <source>
        <dbReference type="EMBL" id="RMA44128.1"/>
    </source>
</evidence>
<proteinExistence type="predicted"/>
<dbReference type="PANTHER" id="PTHR34698:SF2">
    <property type="entry name" value="5-OXOPROLINASE SUBUNIT B"/>
    <property type="match status" value="1"/>
</dbReference>
<evidence type="ECO:0000256" key="2">
    <source>
        <dbReference type="ARBA" id="ARBA00022801"/>
    </source>
</evidence>
<dbReference type="SMART" id="SM00796">
    <property type="entry name" value="AHS1"/>
    <property type="match status" value="1"/>
</dbReference>
<dbReference type="Gene3D" id="3.30.1360.40">
    <property type="match status" value="1"/>
</dbReference>
<evidence type="ECO:0000256" key="3">
    <source>
        <dbReference type="ARBA" id="ARBA00022840"/>
    </source>
</evidence>
<protein>
    <submittedName>
        <fullName evidence="5">Carboxyltransferase domain-containing protein</fullName>
    </submittedName>
</protein>
<keyword evidence="2" id="KW-0378">Hydrolase</keyword>
<dbReference type="InterPro" id="IPR003833">
    <property type="entry name" value="CT_C_D"/>
</dbReference>
<dbReference type="Pfam" id="PF02682">
    <property type="entry name" value="CT_C_D"/>
    <property type="match status" value="1"/>
</dbReference>
<dbReference type="GO" id="GO:0005524">
    <property type="term" value="F:ATP binding"/>
    <property type="evidence" value="ECO:0007669"/>
    <property type="project" value="UniProtKB-KW"/>
</dbReference>
<dbReference type="OrthoDB" id="9778567at2"/>
<feature type="domain" description="Carboxyltransferase" evidence="4">
    <location>
        <begin position="13"/>
        <end position="217"/>
    </location>
</feature>
<dbReference type="EMBL" id="RCNT01000001">
    <property type="protein sequence ID" value="RMA44128.1"/>
    <property type="molecule type" value="Genomic_DNA"/>
</dbReference>
<comment type="caution">
    <text evidence="5">The sequence shown here is derived from an EMBL/GenBank/DDBJ whole genome shotgun (WGS) entry which is preliminary data.</text>
</comment>
<dbReference type="Gene3D" id="2.40.100.10">
    <property type="entry name" value="Cyclophilin-like"/>
    <property type="match status" value="1"/>
</dbReference>
<keyword evidence="5" id="KW-0808">Transferase</keyword>
<evidence type="ECO:0000313" key="6">
    <source>
        <dbReference type="Proteomes" id="UP000281343"/>
    </source>
</evidence>
<dbReference type="SUPFAM" id="SSF50891">
    <property type="entry name" value="Cyclophilin-like"/>
    <property type="match status" value="1"/>
</dbReference>